<feature type="transmembrane region" description="Helical" evidence="1">
    <location>
        <begin position="12"/>
        <end position="35"/>
    </location>
</feature>
<sequence>MAVPQLTLYDFLADFLPGAVALGLLGSLLWLSGILESLLTTYTGILIVVTSYPVGRGIHAVAGQIEVKKLRKRTFDNFVFALENTRLNTNWLAEDVAVDTEPKVVDRLKNTKSGESSDDPQFNDWVDQQVAKATTGSEQNENSVTKDDLRNPWKNISKADIDWGEQSWGQFQRFGFTELFDMSTLYQRYNILETFYRNLWLVSTYFSIIFLITGFTEAIAPKPFWFQLSIIAVGVWILFWTAGFRPILWAIGIGAISVLIFVLYSWVDFEIPLDVSLTVNGAILFTSFALIATLVYATRQFVNNDKSSNESLPWWYILLGLLVCLIIFVLPVTLLFRQMSQTAGRSAALFAGTGLILFMLSVLFDVRRIQFKDRQVRAFINDIYRQQQSTQDME</sequence>
<dbReference type="Proteomes" id="UP000053331">
    <property type="component" value="Unassembled WGS sequence"/>
</dbReference>
<evidence type="ECO:0000256" key="1">
    <source>
        <dbReference type="SAM" id="Phobius"/>
    </source>
</evidence>
<dbReference type="RefSeq" id="WP_050023779.1">
    <property type="nucleotide sequence ID" value="NZ_JNFH02000010.1"/>
</dbReference>
<dbReference type="OrthoDB" id="351392at2157"/>
<accession>A0A0F8D6I0</accession>
<dbReference type="EMBL" id="JNFH02000010">
    <property type="protein sequence ID" value="KKF39904.1"/>
    <property type="molecule type" value="Genomic_DNA"/>
</dbReference>
<evidence type="ECO:0000313" key="3">
    <source>
        <dbReference type="Proteomes" id="UP000053331"/>
    </source>
</evidence>
<keyword evidence="3" id="KW-1185">Reference proteome</keyword>
<feature type="transmembrane region" description="Helical" evidence="1">
    <location>
        <begin position="247"/>
        <end position="267"/>
    </location>
</feature>
<proteinExistence type="predicted"/>
<gene>
    <name evidence="2" type="ORF">FK85_24870</name>
</gene>
<feature type="transmembrane region" description="Helical" evidence="1">
    <location>
        <begin position="348"/>
        <end position="366"/>
    </location>
</feature>
<comment type="caution">
    <text evidence="2">The sequence shown here is derived from an EMBL/GenBank/DDBJ whole genome shotgun (WGS) entry which is preliminary data.</text>
</comment>
<evidence type="ECO:0000313" key="2">
    <source>
        <dbReference type="EMBL" id="KKF39904.1"/>
    </source>
</evidence>
<protein>
    <submittedName>
        <fullName evidence="2">Uncharacterized protein</fullName>
    </submittedName>
</protein>
<reference evidence="2 3" key="1">
    <citation type="journal article" date="2015" name="Genome Announc.">
        <title>Draft genome sequence of a Halorubrum H3 strain isolated from the burlinskoye salt lake (Altai Krai, Russia).</title>
        <authorList>
            <person name="Rozanov A.S."/>
            <person name="Bryanskaya A.V."/>
            <person name="Malup T.K."/>
            <person name="Kotenko A.V."/>
            <person name="Peltek S.E."/>
        </authorList>
    </citation>
    <scope>NUCLEOTIDE SEQUENCE [LARGE SCALE GENOMIC DNA]</scope>
    <source>
        <strain evidence="2 3">H3</strain>
    </source>
</reference>
<keyword evidence="1" id="KW-0812">Transmembrane</keyword>
<feature type="transmembrane region" description="Helical" evidence="1">
    <location>
        <begin position="279"/>
        <end position="302"/>
    </location>
</feature>
<dbReference type="AlphaFoldDB" id="A0A0F8D6I0"/>
<organism evidence="2 3">
    <name type="scientific">Halorubrum saccharovorum</name>
    <dbReference type="NCBI Taxonomy" id="2248"/>
    <lineage>
        <taxon>Archaea</taxon>
        <taxon>Methanobacteriati</taxon>
        <taxon>Methanobacteriota</taxon>
        <taxon>Stenosarchaea group</taxon>
        <taxon>Halobacteria</taxon>
        <taxon>Halobacteriales</taxon>
        <taxon>Haloferacaceae</taxon>
        <taxon>Halorubrum</taxon>
    </lineage>
</organism>
<keyword evidence="1" id="KW-1133">Transmembrane helix</keyword>
<keyword evidence="1" id="KW-0472">Membrane</keyword>
<name>A0A0F8D6I0_9EURY</name>
<feature type="transmembrane region" description="Helical" evidence="1">
    <location>
        <begin position="198"/>
        <end position="218"/>
    </location>
</feature>
<feature type="transmembrane region" description="Helical" evidence="1">
    <location>
        <begin position="224"/>
        <end position="240"/>
    </location>
</feature>
<feature type="transmembrane region" description="Helical" evidence="1">
    <location>
        <begin position="314"/>
        <end position="336"/>
    </location>
</feature>